<dbReference type="AlphaFoldDB" id="A0A818CEP3"/>
<accession>A0A818CEP3</accession>
<evidence type="ECO:0000313" key="2">
    <source>
        <dbReference type="Proteomes" id="UP000663825"/>
    </source>
</evidence>
<gene>
    <name evidence="1" type="ORF">TIS948_LOCUS29947</name>
</gene>
<proteinExistence type="predicted"/>
<evidence type="ECO:0000313" key="1">
    <source>
        <dbReference type="EMBL" id="CAF3426463.1"/>
    </source>
</evidence>
<organism evidence="1 2">
    <name type="scientific">Rotaria socialis</name>
    <dbReference type="NCBI Taxonomy" id="392032"/>
    <lineage>
        <taxon>Eukaryota</taxon>
        <taxon>Metazoa</taxon>
        <taxon>Spiralia</taxon>
        <taxon>Gnathifera</taxon>
        <taxon>Rotifera</taxon>
        <taxon>Eurotatoria</taxon>
        <taxon>Bdelloidea</taxon>
        <taxon>Philodinida</taxon>
        <taxon>Philodinidae</taxon>
        <taxon>Rotaria</taxon>
    </lineage>
</organism>
<dbReference type="EMBL" id="CAJNXB010005472">
    <property type="protein sequence ID" value="CAF3426463.1"/>
    <property type="molecule type" value="Genomic_DNA"/>
</dbReference>
<comment type="caution">
    <text evidence="1">The sequence shown here is derived from an EMBL/GenBank/DDBJ whole genome shotgun (WGS) entry which is preliminary data.</text>
</comment>
<protein>
    <submittedName>
        <fullName evidence="1">Uncharacterized protein</fullName>
    </submittedName>
</protein>
<name>A0A818CEP3_9BILA</name>
<sequence length="95" mass="11436">MNEKFLTFETLPDETINVKILIFSRYIYSLTILDTLLQQLDIDNLPYLEYLSIPDVLFEYDLAFIDFITTETRRQLRKLVLNALKNRYRSRLIIN</sequence>
<dbReference type="Proteomes" id="UP000663825">
    <property type="component" value="Unassembled WGS sequence"/>
</dbReference>
<reference evidence="1" key="1">
    <citation type="submission" date="2021-02" db="EMBL/GenBank/DDBJ databases">
        <authorList>
            <person name="Nowell W R."/>
        </authorList>
    </citation>
    <scope>NUCLEOTIDE SEQUENCE</scope>
</reference>